<gene>
    <name evidence="11" type="ORF">BgAZ_404440</name>
</gene>
<dbReference type="Proteomes" id="UP001230268">
    <property type="component" value="Unassembled WGS sequence"/>
</dbReference>
<evidence type="ECO:0000256" key="6">
    <source>
        <dbReference type="ARBA" id="ARBA00023098"/>
    </source>
</evidence>
<dbReference type="InterPro" id="IPR002123">
    <property type="entry name" value="Plipid/glycerol_acylTrfase"/>
</dbReference>
<dbReference type="SUPFAM" id="SSF69593">
    <property type="entry name" value="Glycerol-3-phosphate (1)-acyltransferase"/>
    <property type="match status" value="1"/>
</dbReference>
<feature type="transmembrane region" description="Helical" evidence="9">
    <location>
        <begin position="48"/>
        <end position="66"/>
    </location>
</feature>
<feature type="domain" description="Phospholipid/glycerol acyltransferase" evidence="10">
    <location>
        <begin position="229"/>
        <end position="341"/>
    </location>
</feature>
<evidence type="ECO:0000256" key="1">
    <source>
        <dbReference type="ARBA" id="ARBA00004370"/>
    </source>
</evidence>
<comment type="caution">
    <text evidence="11">The sequence shown here is derived from an EMBL/GenBank/DDBJ whole genome shotgun (WGS) entry which is preliminary data.</text>
</comment>
<evidence type="ECO:0000259" key="10">
    <source>
        <dbReference type="SMART" id="SM00563"/>
    </source>
</evidence>
<evidence type="ECO:0000256" key="3">
    <source>
        <dbReference type="ARBA" id="ARBA00022679"/>
    </source>
</evidence>
<dbReference type="GO" id="GO:0016746">
    <property type="term" value="F:acyltransferase activity"/>
    <property type="evidence" value="ECO:0007669"/>
    <property type="project" value="UniProtKB-KW"/>
</dbReference>
<dbReference type="Pfam" id="PF01553">
    <property type="entry name" value="Acyltransferase"/>
    <property type="match status" value="1"/>
</dbReference>
<organism evidence="11 12">
    <name type="scientific">Babesia gibsoni</name>
    <dbReference type="NCBI Taxonomy" id="33632"/>
    <lineage>
        <taxon>Eukaryota</taxon>
        <taxon>Sar</taxon>
        <taxon>Alveolata</taxon>
        <taxon>Apicomplexa</taxon>
        <taxon>Aconoidasida</taxon>
        <taxon>Piroplasmida</taxon>
        <taxon>Babesiidae</taxon>
        <taxon>Babesia</taxon>
    </lineage>
</organism>
<keyword evidence="6" id="KW-0443">Lipid metabolism</keyword>
<dbReference type="EMBL" id="JAVEPI010000004">
    <property type="protein sequence ID" value="KAK1442414.1"/>
    <property type="molecule type" value="Genomic_DNA"/>
</dbReference>
<evidence type="ECO:0000256" key="9">
    <source>
        <dbReference type="SAM" id="Phobius"/>
    </source>
</evidence>
<proteinExistence type="inferred from homology"/>
<comment type="similarity">
    <text evidence="2">Belongs to the 1-acyl-sn-glycerol-3-phosphate acyltransferase family.</text>
</comment>
<dbReference type="GO" id="GO:0016020">
    <property type="term" value="C:membrane"/>
    <property type="evidence" value="ECO:0007669"/>
    <property type="project" value="UniProtKB-SubCell"/>
</dbReference>
<evidence type="ECO:0000256" key="4">
    <source>
        <dbReference type="ARBA" id="ARBA00022692"/>
    </source>
</evidence>
<evidence type="ECO:0000256" key="2">
    <source>
        <dbReference type="ARBA" id="ARBA00008655"/>
    </source>
</evidence>
<accession>A0AAD8PD65</accession>
<keyword evidence="3" id="KW-0808">Transferase</keyword>
<dbReference type="PANTHER" id="PTHR23063:SF52">
    <property type="entry name" value="LYSOPHOSPHATIDYLCHOLINE ACYLTRANSFERASE"/>
    <property type="match status" value="1"/>
</dbReference>
<evidence type="ECO:0000256" key="8">
    <source>
        <dbReference type="ARBA" id="ARBA00023315"/>
    </source>
</evidence>
<dbReference type="PANTHER" id="PTHR23063">
    <property type="entry name" value="PHOSPHOLIPID ACYLTRANSFERASE"/>
    <property type="match status" value="1"/>
</dbReference>
<protein>
    <recommendedName>
        <fullName evidence="10">Phospholipid/glycerol acyltransferase domain-containing protein</fullName>
    </recommendedName>
</protein>
<keyword evidence="4 9" id="KW-0812">Transmembrane</keyword>
<keyword evidence="12" id="KW-1185">Reference proteome</keyword>
<keyword evidence="7 9" id="KW-0472">Membrane</keyword>
<dbReference type="AlphaFoldDB" id="A0AAD8PD65"/>
<dbReference type="GO" id="GO:0006629">
    <property type="term" value="P:lipid metabolic process"/>
    <property type="evidence" value="ECO:0007669"/>
    <property type="project" value="UniProtKB-KW"/>
</dbReference>
<feature type="transmembrane region" description="Helical" evidence="9">
    <location>
        <begin position="87"/>
        <end position="110"/>
    </location>
</feature>
<evidence type="ECO:0000313" key="11">
    <source>
        <dbReference type="EMBL" id="KAK1442414.1"/>
    </source>
</evidence>
<feature type="transmembrane region" description="Helical" evidence="9">
    <location>
        <begin position="146"/>
        <end position="177"/>
    </location>
</feature>
<dbReference type="SMART" id="SM00563">
    <property type="entry name" value="PlsC"/>
    <property type="match status" value="1"/>
</dbReference>
<evidence type="ECO:0000313" key="12">
    <source>
        <dbReference type="Proteomes" id="UP001230268"/>
    </source>
</evidence>
<evidence type="ECO:0000256" key="7">
    <source>
        <dbReference type="ARBA" id="ARBA00023136"/>
    </source>
</evidence>
<evidence type="ECO:0000256" key="5">
    <source>
        <dbReference type="ARBA" id="ARBA00022989"/>
    </source>
</evidence>
<reference evidence="11" key="1">
    <citation type="submission" date="2023-08" db="EMBL/GenBank/DDBJ databases">
        <title>Draft sequence of the Babesia gibsoni genome.</title>
        <authorList>
            <person name="Yamagishi J.Y."/>
            <person name="Xuan X.X."/>
        </authorList>
    </citation>
    <scope>NUCLEOTIDE SEQUENCE</scope>
    <source>
        <strain evidence="11">Azabu</strain>
    </source>
</reference>
<sequence>MKHEESVPVKRHSVTSTLNHDSVELNAGGALDYESIRVTSQPGILKRWSLQMIASTWTICHFYISYQLVLEFKGYSQTSIPPQWLRLRVAAVAVFWFTILGVIRFCLRYYRCVKFHLDNLEEFPNMYRDHKIQTVMVHQDLKNYRLYLQIFGAIFLSPFRVLSGASLMGTCMCAIAIPKIILGDRLRGLTDGITVIALRVMAILGLWLMGVCEVKTVFVGGRPQQPNSVISNHIGVMDVMYMAMEGSYSYVCKKSLETAPYVNHLINVLQCITVERTCQAHRKTAYAALVNRIKSIHEGNEARSLVVYPEGSATQGNVLLPFRNGAFGALLPLQPLIVVLDYDYMNLTFDAFPFLWWINNILCNPFPVKFIAYWLPTIQPPSQEEIQLKGYRECVKEYAQRAHATMREALIKLNPKVDLNLMKSDTIGIPPSLKRMVLSRLYGPLIQKSYKISDDDLKNAKLTALN</sequence>
<keyword evidence="8" id="KW-0012">Acyltransferase</keyword>
<name>A0AAD8PD65_BABGI</name>
<keyword evidence="5 9" id="KW-1133">Transmembrane helix</keyword>
<comment type="subcellular location">
    <subcellularLocation>
        <location evidence="1">Membrane</location>
    </subcellularLocation>
</comment>